<keyword evidence="1" id="KW-1133">Transmembrane helix</keyword>
<keyword evidence="3" id="KW-1185">Reference proteome</keyword>
<comment type="caution">
    <text evidence="2">The sequence shown here is derived from an EMBL/GenBank/DDBJ whole genome shotgun (WGS) entry which is preliminary data.</text>
</comment>
<dbReference type="EMBL" id="JACHND010000001">
    <property type="protein sequence ID" value="MBB4702005.1"/>
    <property type="molecule type" value="Genomic_DNA"/>
</dbReference>
<gene>
    <name evidence="2" type="ORF">BJ982_003549</name>
</gene>
<keyword evidence="1" id="KW-0812">Transmembrane</keyword>
<accession>A0A7W7D9Q5</accession>
<dbReference type="Proteomes" id="UP000542210">
    <property type="component" value="Unassembled WGS sequence"/>
</dbReference>
<dbReference type="AlphaFoldDB" id="A0A7W7D9Q5"/>
<evidence type="ECO:0000313" key="2">
    <source>
        <dbReference type="EMBL" id="MBB4702005.1"/>
    </source>
</evidence>
<proteinExistence type="predicted"/>
<keyword evidence="1" id="KW-0472">Membrane</keyword>
<reference evidence="2 3" key="1">
    <citation type="submission" date="2020-08" db="EMBL/GenBank/DDBJ databases">
        <title>Sequencing the genomes of 1000 actinobacteria strains.</title>
        <authorList>
            <person name="Klenk H.-P."/>
        </authorList>
    </citation>
    <scope>NUCLEOTIDE SEQUENCE [LARGE SCALE GENOMIC DNA]</scope>
    <source>
        <strain evidence="2 3">DSM 45784</strain>
    </source>
</reference>
<feature type="transmembrane region" description="Helical" evidence="1">
    <location>
        <begin position="116"/>
        <end position="135"/>
    </location>
</feature>
<dbReference type="RefSeq" id="WP_184881460.1">
    <property type="nucleotide sequence ID" value="NZ_BOOV01000007.1"/>
</dbReference>
<evidence type="ECO:0000313" key="3">
    <source>
        <dbReference type="Proteomes" id="UP000542210"/>
    </source>
</evidence>
<protein>
    <recommendedName>
        <fullName evidence="4">DUF3592 domain-containing protein</fullName>
    </recommendedName>
</protein>
<organism evidence="2 3">
    <name type="scientific">Sphaerisporangium siamense</name>
    <dbReference type="NCBI Taxonomy" id="795645"/>
    <lineage>
        <taxon>Bacteria</taxon>
        <taxon>Bacillati</taxon>
        <taxon>Actinomycetota</taxon>
        <taxon>Actinomycetes</taxon>
        <taxon>Streptosporangiales</taxon>
        <taxon>Streptosporangiaceae</taxon>
        <taxon>Sphaerisporangium</taxon>
    </lineage>
</organism>
<evidence type="ECO:0008006" key="4">
    <source>
        <dbReference type="Google" id="ProtNLM"/>
    </source>
</evidence>
<sequence>MERGVRRVGAFEVALALGGLLLVVLALQSAGPALSALRGDGTHGTFTARRLACVQHPGHEQCSWLGAFRPAGGGTVREDVAFYGAERDTFTAGASSPAFDTGRRGHVYGPGGSNEWVVVAAMLLAGLALMAWPLLRPRRRRTAPAPS</sequence>
<evidence type="ECO:0000256" key="1">
    <source>
        <dbReference type="SAM" id="Phobius"/>
    </source>
</evidence>
<name>A0A7W7D9Q5_9ACTN</name>